<dbReference type="AlphaFoldDB" id="A0AA88DYP7"/>
<reference evidence="3" key="1">
    <citation type="submission" date="2023-07" db="EMBL/GenBank/DDBJ databases">
        <title>draft genome sequence of fig (Ficus carica).</title>
        <authorList>
            <person name="Takahashi T."/>
            <person name="Nishimura K."/>
        </authorList>
    </citation>
    <scope>NUCLEOTIDE SEQUENCE</scope>
</reference>
<keyword evidence="1" id="KW-0175">Coiled coil</keyword>
<gene>
    <name evidence="3" type="ORF">TIFTF001_033719</name>
</gene>
<dbReference type="Proteomes" id="UP001187192">
    <property type="component" value="Unassembled WGS sequence"/>
</dbReference>
<feature type="compositionally biased region" description="Basic and acidic residues" evidence="2">
    <location>
        <begin position="143"/>
        <end position="152"/>
    </location>
</feature>
<evidence type="ECO:0000313" key="3">
    <source>
        <dbReference type="EMBL" id="GMN64637.1"/>
    </source>
</evidence>
<dbReference type="PANTHER" id="PTHR33018:SF34">
    <property type="entry name" value="OS02G0472350 PROTEIN"/>
    <property type="match status" value="1"/>
</dbReference>
<name>A0AA88DYP7_FICCA</name>
<evidence type="ECO:0000256" key="1">
    <source>
        <dbReference type="SAM" id="Coils"/>
    </source>
</evidence>
<protein>
    <submittedName>
        <fullName evidence="3">Uncharacterized protein</fullName>
    </submittedName>
</protein>
<dbReference type="PANTHER" id="PTHR33018">
    <property type="entry name" value="OS10G0338966 PROTEIN-RELATED"/>
    <property type="match status" value="1"/>
</dbReference>
<dbReference type="EMBL" id="BTGU01000189">
    <property type="protein sequence ID" value="GMN64637.1"/>
    <property type="molecule type" value="Genomic_DNA"/>
</dbReference>
<accession>A0AA88DYP7</accession>
<feature type="region of interest" description="Disordered" evidence="2">
    <location>
        <begin position="123"/>
        <end position="152"/>
    </location>
</feature>
<sequence length="152" mass="17187">MGQWAERHTSWLDMRVKPDREFKNASFKIIADIIDNFSEQETQGSFESVGINDILTKPLGNAEHLGRIWGQSKFVNQSQYFNLVQSSRENAEVSDMKRQLAALERTIQQLCVKHGINRETIAEETTAPTVDQNNSFKASCTLNEKEAGPSDP</sequence>
<feature type="coiled-coil region" evidence="1">
    <location>
        <begin position="86"/>
        <end position="113"/>
    </location>
</feature>
<feature type="compositionally biased region" description="Polar residues" evidence="2">
    <location>
        <begin position="126"/>
        <end position="142"/>
    </location>
</feature>
<evidence type="ECO:0000313" key="4">
    <source>
        <dbReference type="Proteomes" id="UP001187192"/>
    </source>
</evidence>
<comment type="caution">
    <text evidence="3">The sequence shown here is derived from an EMBL/GenBank/DDBJ whole genome shotgun (WGS) entry which is preliminary data.</text>
</comment>
<keyword evidence="4" id="KW-1185">Reference proteome</keyword>
<organism evidence="3 4">
    <name type="scientific">Ficus carica</name>
    <name type="common">Common fig</name>
    <dbReference type="NCBI Taxonomy" id="3494"/>
    <lineage>
        <taxon>Eukaryota</taxon>
        <taxon>Viridiplantae</taxon>
        <taxon>Streptophyta</taxon>
        <taxon>Embryophyta</taxon>
        <taxon>Tracheophyta</taxon>
        <taxon>Spermatophyta</taxon>
        <taxon>Magnoliopsida</taxon>
        <taxon>eudicotyledons</taxon>
        <taxon>Gunneridae</taxon>
        <taxon>Pentapetalae</taxon>
        <taxon>rosids</taxon>
        <taxon>fabids</taxon>
        <taxon>Rosales</taxon>
        <taxon>Moraceae</taxon>
        <taxon>Ficeae</taxon>
        <taxon>Ficus</taxon>
    </lineage>
</organism>
<evidence type="ECO:0000256" key="2">
    <source>
        <dbReference type="SAM" id="MobiDB-lite"/>
    </source>
</evidence>
<proteinExistence type="predicted"/>